<sequence length="162" mass="18095">MASPHDADLKEASWSQRGRKLLQNAAERSPNCGRKFTANFRWRPRDVPPHGIKSTAAATVRTKHGSSTPSASLKDAGREMGNSERGRHREEKLSIRAIRLYLMSLKLNAAPRTKTPAPVELLCSHVLVLRIHTHHGVKDFSSHDKRLLRSNLQHCAIVTSLV</sequence>
<organism evidence="2 3">
    <name type="scientific">Channa striata</name>
    <name type="common">Snakehead murrel</name>
    <name type="synonym">Ophicephalus striatus</name>
    <dbReference type="NCBI Taxonomy" id="64152"/>
    <lineage>
        <taxon>Eukaryota</taxon>
        <taxon>Metazoa</taxon>
        <taxon>Chordata</taxon>
        <taxon>Craniata</taxon>
        <taxon>Vertebrata</taxon>
        <taxon>Euteleostomi</taxon>
        <taxon>Actinopterygii</taxon>
        <taxon>Neopterygii</taxon>
        <taxon>Teleostei</taxon>
        <taxon>Neoteleostei</taxon>
        <taxon>Acanthomorphata</taxon>
        <taxon>Anabantaria</taxon>
        <taxon>Anabantiformes</taxon>
        <taxon>Channoidei</taxon>
        <taxon>Channidae</taxon>
        <taxon>Channa</taxon>
    </lineage>
</organism>
<name>A0AA88IPS6_CHASR</name>
<dbReference type="Proteomes" id="UP001187415">
    <property type="component" value="Unassembled WGS sequence"/>
</dbReference>
<feature type="compositionally biased region" description="Basic and acidic residues" evidence="1">
    <location>
        <begin position="75"/>
        <end position="89"/>
    </location>
</feature>
<accession>A0AA88IPS6</accession>
<gene>
    <name evidence="2" type="ORF">Q5P01_024102</name>
</gene>
<comment type="caution">
    <text evidence="2">The sequence shown here is derived from an EMBL/GenBank/DDBJ whole genome shotgun (WGS) entry which is preliminary data.</text>
</comment>
<keyword evidence="3" id="KW-1185">Reference proteome</keyword>
<feature type="region of interest" description="Disordered" evidence="1">
    <location>
        <begin position="1"/>
        <end position="89"/>
    </location>
</feature>
<evidence type="ECO:0000256" key="1">
    <source>
        <dbReference type="SAM" id="MobiDB-lite"/>
    </source>
</evidence>
<dbReference type="EMBL" id="JAUPFM010000020">
    <property type="protein sequence ID" value="KAK2818541.1"/>
    <property type="molecule type" value="Genomic_DNA"/>
</dbReference>
<evidence type="ECO:0000313" key="2">
    <source>
        <dbReference type="EMBL" id="KAK2818541.1"/>
    </source>
</evidence>
<reference evidence="2" key="1">
    <citation type="submission" date="2023-07" db="EMBL/GenBank/DDBJ databases">
        <title>Chromosome-level Genome Assembly of Striped Snakehead (Channa striata).</title>
        <authorList>
            <person name="Liu H."/>
        </authorList>
    </citation>
    <scope>NUCLEOTIDE SEQUENCE</scope>
    <source>
        <strain evidence="2">Gz</strain>
        <tissue evidence="2">Muscle</tissue>
    </source>
</reference>
<proteinExistence type="predicted"/>
<evidence type="ECO:0000313" key="3">
    <source>
        <dbReference type="Proteomes" id="UP001187415"/>
    </source>
</evidence>
<feature type="compositionally biased region" description="Basic and acidic residues" evidence="1">
    <location>
        <begin position="1"/>
        <end position="11"/>
    </location>
</feature>
<dbReference type="AlphaFoldDB" id="A0AA88IPS6"/>
<protein>
    <submittedName>
        <fullName evidence="2">Uncharacterized protein</fullName>
    </submittedName>
</protein>